<sequence length="189" mass="20650">MSNNNGPYDGSFIQTDSYDLNSKIMFCSVVFLAFVILFVCIHYVYKKCTLRSAAAQPTTTTTLTTVQHPPSSTAEPPKSGLHPWAIASLPMFVISRSRLEKESEKGGDQGRGCPEECPICLNELEDEEMGRVLPNCSHVFHANCVDKWLLSNSSCPVCRTEAEPSKQTSGVTGDSRNNATTLEAVIVCP</sequence>
<evidence type="ECO:0000256" key="2">
    <source>
        <dbReference type="ARBA" id="ARBA00012483"/>
    </source>
</evidence>
<protein>
    <recommendedName>
        <fullName evidence="2">RING-type E3 ubiquitin transferase</fullName>
        <ecNumber evidence="2">2.3.2.27</ecNumber>
    </recommendedName>
</protein>
<feature type="domain" description="RING-type" evidence="11">
    <location>
        <begin position="117"/>
        <end position="159"/>
    </location>
</feature>
<dbReference type="GO" id="GO:0061630">
    <property type="term" value="F:ubiquitin protein ligase activity"/>
    <property type="evidence" value="ECO:0007669"/>
    <property type="project" value="UniProtKB-EC"/>
</dbReference>
<keyword evidence="6" id="KW-0862">Zinc</keyword>
<evidence type="ECO:0000256" key="5">
    <source>
        <dbReference type="ARBA" id="ARBA00022786"/>
    </source>
</evidence>
<feature type="transmembrane region" description="Helical" evidence="10">
    <location>
        <begin position="20"/>
        <end position="45"/>
    </location>
</feature>
<keyword evidence="10" id="KW-1133">Transmembrane helix</keyword>
<dbReference type="Pfam" id="PF13639">
    <property type="entry name" value="zf-RING_2"/>
    <property type="match status" value="1"/>
</dbReference>
<dbReference type="SUPFAM" id="SSF57850">
    <property type="entry name" value="RING/U-box"/>
    <property type="match status" value="1"/>
</dbReference>
<keyword evidence="5" id="KW-0833">Ubl conjugation pathway</keyword>
<keyword evidence="10" id="KW-0472">Membrane</keyword>
<dbReference type="EnsemblPlants" id="Kaladp0095s0856.1.v1.1">
    <property type="protein sequence ID" value="Kaladp0095s0856.1.v1.1.CDS.1"/>
    <property type="gene ID" value="Kaladp0095s0856.v1.1"/>
</dbReference>
<dbReference type="InterPro" id="IPR053238">
    <property type="entry name" value="RING-H2_zinc_finger"/>
</dbReference>
<evidence type="ECO:0000313" key="13">
    <source>
        <dbReference type="Proteomes" id="UP000594263"/>
    </source>
</evidence>
<evidence type="ECO:0000256" key="8">
    <source>
        <dbReference type="PROSITE-ProRule" id="PRU00175"/>
    </source>
</evidence>
<proteinExistence type="inferred from homology"/>
<organism evidence="12 13">
    <name type="scientific">Kalanchoe fedtschenkoi</name>
    <name type="common">Lavender scallops</name>
    <name type="synonym">South American air plant</name>
    <dbReference type="NCBI Taxonomy" id="63787"/>
    <lineage>
        <taxon>Eukaryota</taxon>
        <taxon>Viridiplantae</taxon>
        <taxon>Streptophyta</taxon>
        <taxon>Embryophyta</taxon>
        <taxon>Tracheophyta</taxon>
        <taxon>Spermatophyta</taxon>
        <taxon>Magnoliopsida</taxon>
        <taxon>eudicotyledons</taxon>
        <taxon>Gunneridae</taxon>
        <taxon>Pentapetalae</taxon>
        <taxon>Saxifragales</taxon>
        <taxon>Crassulaceae</taxon>
        <taxon>Kalanchoe</taxon>
    </lineage>
</organism>
<keyword evidence="4 8" id="KW-0863">Zinc-finger</keyword>
<evidence type="ECO:0000259" key="11">
    <source>
        <dbReference type="PROSITE" id="PS50089"/>
    </source>
</evidence>
<dbReference type="Gene3D" id="3.30.40.10">
    <property type="entry name" value="Zinc/RING finger domain, C3HC4 (zinc finger)"/>
    <property type="match status" value="1"/>
</dbReference>
<dbReference type="SMART" id="SM00184">
    <property type="entry name" value="RING"/>
    <property type="match status" value="1"/>
</dbReference>
<keyword evidence="3" id="KW-0479">Metal-binding</keyword>
<dbReference type="AlphaFoldDB" id="A0A7N0V113"/>
<evidence type="ECO:0000256" key="10">
    <source>
        <dbReference type="SAM" id="Phobius"/>
    </source>
</evidence>
<evidence type="ECO:0000256" key="9">
    <source>
        <dbReference type="SAM" id="MobiDB-lite"/>
    </source>
</evidence>
<dbReference type="EC" id="2.3.2.27" evidence="2"/>
<evidence type="ECO:0000256" key="6">
    <source>
        <dbReference type="ARBA" id="ARBA00022833"/>
    </source>
</evidence>
<dbReference type="Proteomes" id="UP000594263">
    <property type="component" value="Unplaced"/>
</dbReference>
<comment type="similarity">
    <text evidence="7">Belongs to the RING-type zinc finger family. ATL subfamily.</text>
</comment>
<dbReference type="PANTHER" id="PTHR14155:SF627">
    <property type="entry name" value="OS06G0192800 PROTEIN"/>
    <property type="match status" value="1"/>
</dbReference>
<dbReference type="PANTHER" id="PTHR14155">
    <property type="entry name" value="RING FINGER DOMAIN-CONTAINING"/>
    <property type="match status" value="1"/>
</dbReference>
<evidence type="ECO:0000256" key="1">
    <source>
        <dbReference type="ARBA" id="ARBA00000900"/>
    </source>
</evidence>
<comment type="catalytic activity">
    <reaction evidence="1">
        <text>S-ubiquitinyl-[E2 ubiquitin-conjugating enzyme]-L-cysteine + [acceptor protein]-L-lysine = [E2 ubiquitin-conjugating enzyme]-L-cysteine + N(6)-ubiquitinyl-[acceptor protein]-L-lysine.</text>
        <dbReference type="EC" id="2.3.2.27"/>
    </reaction>
</comment>
<dbReference type="GO" id="GO:0008270">
    <property type="term" value="F:zinc ion binding"/>
    <property type="evidence" value="ECO:0007669"/>
    <property type="project" value="UniProtKB-KW"/>
</dbReference>
<keyword evidence="10" id="KW-0812">Transmembrane</keyword>
<accession>A0A7N0V113</accession>
<keyword evidence="13" id="KW-1185">Reference proteome</keyword>
<evidence type="ECO:0000256" key="3">
    <source>
        <dbReference type="ARBA" id="ARBA00022723"/>
    </source>
</evidence>
<dbReference type="OMA" id="LLNCKHM"/>
<dbReference type="CDD" id="cd16461">
    <property type="entry name" value="RING-H2_EL5-like"/>
    <property type="match status" value="1"/>
</dbReference>
<reference evidence="12" key="1">
    <citation type="submission" date="2021-01" db="UniProtKB">
        <authorList>
            <consortium name="EnsemblPlants"/>
        </authorList>
    </citation>
    <scope>IDENTIFICATION</scope>
</reference>
<evidence type="ECO:0000256" key="4">
    <source>
        <dbReference type="ARBA" id="ARBA00022771"/>
    </source>
</evidence>
<dbReference type="Gramene" id="Kaladp0095s0856.1.v1.1">
    <property type="protein sequence ID" value="Kaladp0095s0856.1.v1.1.CDS.1"/>
    <property type="gene ID" value="Kaladp0095s0856.v1.1"/>
</dbReference>
<dbReference type="InterPro" id="IPR001841">
    <property type="entry name" value="Znf_RING"/>
</dbReference>
<dbReference type="PROSITE" id="PS50089">
    <property type="entry name" value="ZF_RING_2"/>
    <property type="match status" value="1"/>
</dbReference>
<dbReference type="InterPro" id="IPR013083">
    <property type="entry name" value="Znf_RING/FYVE/PHD"/>
</dbReference>
<evidence type="ECO:0000313" key="12">
    <source>
        <dbReference type="EnsemblPlants" id="Kaladp0095s0856.1.v1.1.CDS.1"/>
    </source>
</evidence>
<name>A0A7N0V113_KALFE</name>
<feature type="region of interest" description="Disordered" evidence="9">
    <location>
        <begin position="59"/>
        <end position="79"/>
    </location>
</feature>
<evidence type="ECO:0000256" key="7">
    <source>
        <dbReference type="ARBA" id="ARBA00024209"/>
    </source>
</evidence>